<evidence type="ECO:0000256" key="6">
    <source>
        <dbReference type="ARBA" id="ARBA00007731"/>
    </source>
</evidence>
<dbReference type="PATRIC" id="fig|465721.4.peg.1618"/>
<dbReference type="HAMAP" id="MF_01020">
    <property type="entry name" value="HisE"/>
    <property type="match status" value="1"/>
</dbReference>
<dbReference type="GO" id="GO:0000105">
    <property type="term" value="P:L-histidine biosynthetic process"/>
    <property type="evidence" value="ECO:0007669"/>
    <property type="project" value="UniProtKB-UniRule"/>
</dbReference>
<dbReference type="EMBL" id="CP011971">
    <property type="protein sequence ID" value="AMN46966.1"/>
    <property type="molecule type" value="Genomic_DNA"/>
</dbReference>
<dbReference type="UniPathway" id="UPA00031">
    <property type="reaction ID" value="UER00007"/>
</dbReference>
<evidence type="ECO:0000256" key="10">
    <source>
        <dbReference type="ARBA" id="ARBA00022741"/>
    </source>
</evidence>
<comment type="similarity">
    <text evidence="6 15">In the C-terminal section; belongs to the PRA-PH family.</text>
</comment>
<dbReference type="InterPro" id="IPR023019">
    <property type="entry name" value="His_synth_HisIE"/>
</dbReference>
<dbReference type="InterPro" id="IPR021130">
    <property type="entry name" value="PRib-ATP_PPHydrolase-like"/>
</dbReference>
<dbReference type="Gene3D" id="1.10.287.1080">
    <property type="entry name" value="MazG-like"/>
    <property type="match status" value="1"/>
</dbReference>
<dbReference type="HAMAP" id="MF_01019">
    <property type="entry name" value="HisIE"/>
    <property type="match status" value="1"/>
</dbReference>
<dbReference type="AlphaFoldDB" id="A0A127F972"/>
<evidence type="ECO:0000256" key="14">
    <source>
        <dbReference type="ARBA" id="ARBA00023268"/>
    </source>
</evidence>
<evidence type="ECO:0000313" key="17">
    <source>
        <dbReference type="EMBL" id="AMN46966.1"/>
    </source>
</evidence>
<comment type="catalytic activity">
    <reaction evidence="2 15">
        <text>1-(5-phospho-beta-D-ribosyl)-ATP + H2O = 1-(5-phospho-beta-D-ribosyl)-5'-AMP + diphosphate + H(+)</text>
        <dbReference type="Rhea" id="RHEA:22828"/>
        <dbReference type="ChEBI" id="CHEBI:15377"/>
        <dbReference type="ChEBI" id="CHEBI:15378"/>
        <dbReference type="ChEBI" id="CHEBI:33019"/>
        <dbReference type="ChEBI" id="CHEBI:59457"/>
        <dbReference type="ChEBI" id="CHEBI:73183"/>
        <dbReference type="EC" id="3.6.1.31"/>
    </reaction>
</comment>
<dbReference type="KEGG" id="sdf:ACG33_07620"/>
<evidence type="ECO:0000256" key="1">
    <source>
        <dbReference type="ARBA" id="ARBA00000024"/>
    </source>
</evidence>
<keyword evidence="14 15" id="KW-0511">Multifunctional enzyme</keyword>
<dbReference type="SUPFAM" id="SSF141734">
    <property type="entry name" value="HisI-like"/>
    <property type="match status" value="1"/>
</dbReference>
<keyword evidence="9 15" id="KW-0028">Amino-acid biosynthesis</keyword>
<comment type="pathway">
    <text evidence="4 15">Amino-acid biosynthesis; L-histidine biosynthesis; L-histidine from 5-phospho-alpha-D-ribose 1-diphosphate: step 3/9.</text>
</comment>
<evidence type="ECO:0000256" key="3">
    <source>
        <dbReference type="ARBA" id="ARBA00004496"/>
    </source>
</evidence>
<keyword evidence="18" id="KW-1185">Reference proteome</keyword>
<evidence type="ECO:0000256" key="8">
    <source>
        <dbReference type="ARBA" id="ARBA00022490"/>
    </source>
</evidence>
<dbReference type="EC" id="3.5.4.19" evidence="15"/>
<dbReference type="NCBIfam" id="TIGR03188">
    <property type="entry name" value="histidine_hisI"/>
    <property type="match status" value="1"/>
</dbReference>
<evidence type="ECO:0000256" key="4">
    <source>
        <dbReference type="ARBA" id="ARBA00005169"/>
    </source>
</evidence>
<feature type="domain" description="Phosphoribosyl-AMP cyclohydrolase" evidence="16">
    <location>
        <begin position="47"/>
        <end position="119"/>
    </location>
</feature>
<dbReference type="InterPro" id="IPR038019">
    <property type="entry name" value="PRib_AMP_CycHydrolase_sf"/>
</dbReference>
<dbReference type="SUPFAM" id="SSF101386">
    <property type="entry name" value="all-alpha NTP pyrophosphatases"/>
    <property type="match status" value="1"/>
</dbReference>
<dbReference type="Pfam" id="PF01502">
    <property type="entry name" value="PRA-CH"/>
    <property type="match status" value="1"/>
</dbReference>
<accession>A0A127F972</accession>
<evidence type="ECO:0000256" key="12">
    <source>
        <dbReference type="ARBA" id="ARBA00022840"/>
    </source>
</evidence>
<keyword evidence="13 15" id="KW-0368">Histidine biosynthesis</keyword>
<dbReference type="PANTHER" id="PTHR42945">
    <property type="entry name" value="HISTIDINE BIOSYNTHESIS BIFUNCTIONAL PROTEIN"/>
    <property type="match status" value="1"/>
</dbReference>
<evidence type="ECO:0000256" key="11">
    <source>
        <dbReference type="ARBA" id="ARBA00022801"/>
    </source>
</evidence>
<evidence type="ECO:0000256" key="7">
    <source>
        <dbReference type="ARBA" id="ARBA00008299"/>
    </source>
</evidence>
<dbReference type="GO" id="GO:0005737">
    <property type="term" value="C:cytoplasm"/>
    <property type="evidence" value="ECO:0007669"/>
    <property type="project" value="UniProtKB-SubCell"/>
</dbReference>
<dbReference type="GO" id="GO:0005524">
    <property type="term" value="F:ATP binding"/>
    <property type="evidence" value="ECO:0007669"/>
    <property type="project" value="UniProtKB-KW"/>
</dbReference>
<comment type="subcellular location">
    <subcellularLocation>
        <location evidence="3 15">Cytoplasm</location>
    </subcellularLocation>
</comment>
<comment type="similarity">
    <text evidence="7 15">In the N-terminal section; belongs to the PRA-CH family.</text>
</comment>
<dbReference type="Pfam" id="PF01503">
    <property type="entry name" value="PRA-PH"/>
    <property type="match status" value="1"/>
</dbReference>
<reference evidence="17 18" key="1">
    <citation type="submission" date="2015-06" db="EMBL/GenBank/DDBJ databases">
        <title>A Comprehensive Approach to Explore the Metabolic and Phylogenetic Diversity of Bacterial Steroid Degradation in the Environment: Testosterone as an Example.</title>
        <authorList>
            <person name="Yang F.-C."/>
            <person name="Chen Y.-L."/>
            <person name="Yu C.-P."/>
            <person name="Tang S.-L."/>
            <person name="Wang P.-H."/>
            <person name="Ismail W."/>
            <person name="Wang C.-H."/>
            <person name="Yang C.-Y."/>
            <person name="Chiang Y.-R."/>
        </authorList>
    </citation>
    <scope>NUCLEOTIDE SEQUENCE [LARGE SCALE GENOMIC DNA]</scope>
    <source>
        <strain evidence="17 18">DSM 18526</strain>
    </source>
</reference>
<feature type="region of interest" description="Phosphoribosyl-AMP cyclohydrolase" evidence="15">
    <location>
        <begin position="1"/>
        <end position="132"/>
    </location>
</feature>
<comment type="catalytic activity">
    <reaction evidence="1 15">
        <text>1-(5-phospho-beta-D-ribosyl)-5'-AMP + H2O = 1-(5-phospho-beta-D-ribosyl)-5-[(5-phospho-beta-D-ribosylamino)methylideneamino]imidazole-4-carboxamide</text>
        <dbReference type="Rhea" id="RHEA:20049"/>
        <dbReference type="ChEBI" id="CHEBI:15377"/>
        <dbReference type="ChEBI" id="CHEBI:58435"/>
        <dbReference type="ChEBI" id="CHEBI:59457"/>
        <dbReference type="EC" id="3.5.4.19"/>
    </reaction>
</comment>
<protein>
    <recommendedName>
        <fullName evidence="15">Histidine biosynthesis bifunctional protein HisIE</fullName>
    </recommendedName>
    <domain>
        <recommendedName>
            <fullName evidence="15">Phosphoribosyl-AMP cyclohydrolase</fullName>
            <shortName evidence="15">PRA-CH</shortName>
            <ecNumber evidence="15">3.5.4.19</ecNumber>
        </recommendedName>
    </domain>
    <domain>
        <recommendedName>
            <fullName evidence="15">Phosphoribosyl-ATP pyrophosphatase</fullName>
            <shortName evidence="15">PRA-PH</shortName>
            <ecNumber evidence="15">3.6.1.31</ecNumber>
        </recommendedName>
    </domain>
</protein>
<evidence type="ECO:0000256" key="2">
    <source>
        <dbReference type="ARBA" id="ARBA00001460"/>
    </source>
</evidence>
<dbReference type="Proteomes" id="UP000070250">
    <property type="component" value="Chromosome"/>
</dbReference>
<dbReference type="GO" id="GO:0004636">
    <property type="term" value="F:phosphoribosyl-ATP diphosphatase activity"/>
    <property type="evidence" value="ECO:0007669"/>
    <property type="project" value="UniProtKB-UniRule"/>
</dbReference>
<dbReference type="FunFam" id="3.10.20.810:FF:000001">
    <property type="entry name" value="Histidine biosynthesis bifunctional protein HisIE"/>
    <property type="match status" value="1"/>
</dbReference>
<keyword evidence="12 15" id="KW-0067">ATP-binding</keyword>
<proteinExistence type="inferred from homology"/>
<dbReference type="CDD" id="cd11534">
    <property type="entry name" value="NTP-PPase_HisIE_like"/>
    <property type="match status" value="1"/>
</dbReference>
<evidence type="ECO:0000256" key="13">
    <source>
        <dbReference type="ARBA" id="ARBA00023102"/>
    </source>
</evidence>
<organism evidence="17 18">
    <name type="scientific">Steroidobacter denitrificans</name>
    <dbReference type="NCBI Taxonomy" id="465721"/>
    <lineage>
        <taxon>Bacteria</taxon>
        <taxon>Pseudomonadati</taxon>
        <taxon>Pseudomonadota</taxon>
        <taxon>Gammaproteobacteria</taxon>
        <taxon>Steroidobacterales</taxon>
        <taxon>Steroidobacteraceae</taxon>
        <taxon>Steroidobacter</taxon>
    </lineage>
</organism>
<dbReference type="InterPro" id="IPR008179">
    <property type="entry name" value="HisE"/>
</dbReference>
<dbReference type="InterPro" id="IPR002496">
    <property type="entry name" value="PRib_AMP_CycHydrolase_dom"/>
</dbReference>
<evidence type="ECO:0000313" key="18">
    <source>
        <dbReference type="Proteomes" id="UP000070250"/>
    </source>
</evidence>
<dbReference type="GO" id="GO:0004635">
    <property type="term" value="F:phosphoribosyl-AMP cyclohydrolase activity"/>
    <property type="evidence" value="ECO:0007669"/>
    <property type="project" value="UniProtKB-UniRule"/>
</dbReference>
<evidence type="ECO:0000259" key="16">
    <source>
        <dbReference type="Pfam" id="PF01502"/>
    </source>
</evidence>
<dbReference type="EC" id="3.6.1.31" evidence="15"/>
<dbReference type="Gene3D" id="3.10.20.810">
    <property type="entry name" value="Phosphoribosyl-AMP cyclohydrolase"/>
    <property type="match status" value="1"/>
</dbReference>
<dbReference type="NCBIfam" id="NF000768">
    <property type="entry name" value="PRK00051.1"/>
    <property type="match status" value="1"/>
</dbReference>
<keyword evidence="10 15" id="KW-0547">Nucleotide-binding</keyword>
<evidence type="ECO:0000256" key="15">
    <source>
        <dbReference type="HAMAP-Rule" id="MF_01019"/>
    </source>
</evidence>
<name>A0A127F972_STEDE</name>
<keyword evidence="11 15" id="KW-0378">Hydrolase</keyword>
<dbReference type="STRING" id="465721.ACG33_07620"/>
<comment type="pathway">
    <text evidence="5 15">Amino-acid biosynthesis; L-histidine biosynthesis; L-histidine from 5-phospho-alpha-D-ribose 1-diphosphate: step 2/9.</text>
</comment>
<dbReference type="PANTHER" id="PTHR42945:SF9">
    <property type="entry name" value="HISTIDINE BIOSYNTHESIS BIFUNCTIONAL PROTEIN HISIE"/>
    <property type="match status" value="1"/>
</dbReference>
<evidence type="ECO:0000256" key="5">
    <source>
        <dbReference type="ARBA" id="ARBA00005204"/>
    </source>
</evidence>
<dbReference type="NCBIfam" id="NF002747">
    <property type="entry name" value="PRK02759.1"/>
    <property type="match status" value="1"/>
</dbReference>
<keyword evidence="8 15" id="KW-0963">Cytoplasm</keyword>
<evidence type="ECO:0000256" key="9">
    <source>
        <dbReference type="ARBA" id="ARBA00022605"/>
    </source>
</evidence>
<gene>
    <name evidence="15" type="primary">hisI</name>
    <name evidence="15" type="synonym">hisIE</name>
    <name evidence="17" type="ORF">ACG33_07620</name>
</gene>
<sequence>MTPPSTTPSSTTTQSMTLERVSQLAWNKGDGLLPAIVQDAGSGQVLMLGYMNKQALRATLTDRRVTFYSRSKQRLWTKGETSGNFLKVVDVAADCDQDALLVMAIPVGPTCHQGTRSCFADAVASEATRLSFLAQLEAVIAQRIGDRPEGSYTARLWSQGLSRMAQKVGEEGVEVALAAVTQADGALVSESADLVFHLALLLRSRGLSLTNIVQELEGRHVAKP</sequence>
<feature type="region of interest" description="Phosphoribosyl-ATP pyrophosphohydrolase" evidence="15">
    <location>
        <begin position="133"/>
        <end position="224"/>
    </location>
</feature>